<proteinExistence type="inferred from homology"/>
<dbReference type="InterPro" id="IPR036390">
    <property type="entry name" value="WH_DNA-bd_sf"/>
</dbReference>
<gene>
    <name evidence="6" type="ORF">G9U52_24760</name>
</gene>
<evidence type="ECO:0000256" key="3">
    <source>
        <dbReference type="ARBA" id="ARBA00023125"/>
    </source>
</evidence>
<evidence type="ECO:0000256" key="2">
    <source>
        <dbReference type="ARBA" id="ARBA00023015"/>
    </source>
</evidence>
<sequence>MNLLKLQMIELIDKYKKVTAVAEAMGLKQPTVSFHMKNLEQELGVQLFESRAGKVLLTEAGRSLHHYSIKINALAQEAERVVKEYDQLGRGTLKIGASYVPGTYMLPRILSSFAKAYPRIQLSLIVKTAPVIKELLINHEIDLGMMSCEPFQLPPLFGETFCEDELVLICSPTHKLACHPQLFPDQLEGVPFLLHSPESSTRQLTMKWAVSNRVELNGHMELDSLEAIKQVAMLGESISFVSRLAVEREVERGELVFRPIPQNPFKRYVYYAYNLDRRQSTLLEGFIDHMRQPI</sequence>
<dbReference type="Gene3D" id="1.10.10.10">
    <property type="entry name" value="Winged helix-like DNA-binding domain superfamily/Winged helix DNA-binding domain"/>
    <property type="match status" value="1"/>
</dbReference>
<protein>
    <submittedName>
        <fullName evidence="6">LysR family transcriptional regulator</fullName>
    </submittedName>
</protein>
<feature type="domain" description="HTH lysR-type" evidence="5">
    <location>
        <begin position="1"/>
        <end position="58"/>
    </location>
</feature>
<comment type="caution">
    <text evidence="6">The sequence shown here is derived from an EMBL/GenBank/DDBJ whole genome shotgun (WGS) entry which is preliminary data.</text>
</comment>
<evidence type="ECO:0000256" key="1">
    <source>
        <dbReference type="ARBA" id="ARBA00009437"/>
    </source>
</evidence>
<evidence type="ECO:0000259" key="5">
    <source>
        <dbReference type="PROSITE" id="PS50931"/>
    </source>
</evidence>
<dbReference type="Gene3D" id="3.40.190.290">
    <property type="match status" value="1"/>
</dbReference>
<dbReference type="InterPro" id="IPR036388">
    <property type="entry name" value="WH-like_DNA-bd_sf"/>
</dbReference>
<organism evidence="6 7">
    <name type="scientific">Paenibacillus agricola</name>
    <dbReference type="NCBI Taxonomy" id="2716264"/>
    <lineage>
        <taxon>Bacteria</taxon>
        <taxon>Bacillati</taxon>
        <taxon>Bacillota</taxon>
        <taxon>Bacilli</taxon>
        <taxon>Bacillales</taxon>
        <taxon>Paenibacillaceae</taxon>
        <taxon>Paenibacillus</taxon>
    </lineage>
</organism>
<dbReference type="EMBL" id="JAAOIW010000010">
    <property type="protein sequence ID" value="NHN33032.1"/>
    <property type="molecule type" value="Genomic_DNA"/>
</dbReference>
<dbReference type="PANTHER" id="PTHR30126:SF39">
    <property type="entry name" value="HTH-TYPE TRANSCRIPTIONAL REGULATOR CYSL"/>
    <property type="match status" value="1"/>
</dbReference>
<keyword evidence="4" id="KW-0804">Transcription</keyword>
<keyword evidence="2" id="KW-0805">Transcription regulation</keyword>
<dbReference type="Pfam" id="PF00126">
    <property type="entry name" value="HTH_1"/>
    <property type="match status" value="1"/>
</dbReference>
<dbReference type="PROSITE" id="PS50931">
    <property type="entry name" value="HTH_LYSR"/>
    <property type="match status" value="1"/>
</dbReference>
<dbReference type="PRINTS" id="PR00039">
    <property type="entry name" value="HTHLYSR"/>
</dbReference>
<name>A0ABX0JA53_9BACL</name>
<comment type="similarity">
    <text evidence="1">Belongs to the LysR transcriptional regulatory family.</text>
</comment>
<dbReference type="PANTHER" id="PTHR30126">
    <property type="entry name" value="HTH-TYPE TRANSCRIPTIONAL REGULATOR"/>
    <property type="match status" value="1"/>
</dbReference>
<keyword evidence="3" id="KW-0238">DNA-binding</keyword>
<keyword evidence="7" id="KW-1185">Reference proteome</keyword>
<accession>A0ABX0JA53</accession>
<evidence type="ECO:0000313" key="6">
    <source>
        <dbReference type="EMBL" id="NHN33032.1"/>
    </source>
</evidence>
<evidence type="ECO:0000256" key="4">
    <source>
        <dbReference type="ARBA" id="ARBA00023163"/>
    </source>
</evidence>
<dbReference type="RefSeq" id="WP_166153330.1">
    <property type="nucleotide sequence ID" value="NZ_JAAOIW010000010.1"/>
</dbReference>
<dbReference type="Pfam" id="PF03466">
    <property type="entry name" value="LysR_substrate"/>
    <property type="match status" value="1"/>
</dbReference>
<dbReference type="InterPro" id="IPR005119">
    <property type="entry name" value="LysR_subst-bd"/>
</dbReference>
<dbReference type="SUPFAM" id="SSF53850">
    <property type="entry name" value="Periplasmic binding protein-like II"/>
    <property type="match status" value="1"/>
</dbReference>
<dbReference type="InterPro" id="IPR000847">
    <property type="entry name" value="LysR_HTH_N"/>
</dbReference>
<reference evidence="6" key="1">
    <citation type="submission" date="2020-03" db="EMBL/GenBank/DDBJ databases">
        <title>Draft sequencing of Paenibacilllus sp. S3N08.</title>
        <authorList>
            <person name="Kim D.-U."/>
        </authorList>
    </citation>
    <scope>NUCLEOTIDE SEQUENCE</scope>
    <source>
        <strain evidence="6">S3N08</strain>
    </source>
</reference>
<dbReference type="Proteomes" id="UP001165962">
    <property type="component" value="Unassembled WGS sequence"/>
</dbReference>
<dbReference type="SUPFAM" id="SSF46785">
    <property type="entry name" value="Winged helix' DNA-binding domain"/>
    <property type="match status" value="1"/>
</dbReference>
<evidence type="ECO:0000313" key="7">
    <source>
        <dbReference type="Proteomes" id="UP001165962"/>
    </source>
</evidence>